<accession>A0A6J4NTE2</accession>
<dbReference type="AlphaFoldDB" id="A0A6J4NTE2"/>
<dbReference type="EMBL" id="CADCUQ010000284">
    <property type="protein sequence ID" value="CAA9391835.1"/>
    <property type="molecule type" value="Genomic_DNA"/>
</dbReference>
<gene>
    <name evidence="2" type="ORF">AVDCRST_MAG64-2053</name>
</gene>
<feature type="region of interest" description="Disordered" evidence="1">
    <location>
        <begin position="21"/>
        <end position="44"/>
    </location>
</feature>
<name>A0A6J4NTE2_9BACT</name>
<reference evidence="2" key="1">
    <citation type="submission" date="2020-02" db="EMBL/GenBank/DDBJ databases">
        <authorList>
            <person name="Meier V. D."/>
        </authorList>
    </citation>
    <scope>NUCLEOTIDE SEQUENCE</scope>
    <source>
        <strain evidence="2">AVDCRST_MAG64</strain>
    </source>
</reference>
<organism evidence="2">
    <name type="scientific">uncultured Phycisphaerae bacterium</name>
    <dbReference type="NCBI Taxonomy" id="904963"/>
    <lineage>
        <taxon>Bacteria</taxon>
        <taxon>Pseudomonadati</taxon>
        <taxon>Planctomycetota</taxon>
        <taxon>Phycisphaerae</taxon>
        <taxon>environmental samples</taxon>
    </lineage>
</organism>
<proteinExistence type="predicted"/>
<evidence type="ECO:0000256" key="1">
    <source>
        <dbReference type="SAM" id="MobiDB-lite"/>
    </source>
</evidence>
<sequence>MVLCVAGDGHLSLELAHVRHAESHAEGADHDRHDSPADADHGELHDALDACSDSSVVKVDRRAARPESLWLEAAYALPCLTARSPDLRPALASVNSNGCATPARTHLARLSVIVLLV</sequence>
<protein>
    <submittedName>
        <fullName evidence="2">Uncharacterized protein</fullName>
    </submittedName>
</protein>
<evidence type="ECO:0000313" key="2">
    <source>
        <dbReference type="EMBL" id="CAA9391835.1"/>
    </source>
</evidence>